<dbReference type="EMBL" id="KQ965737">
    <property type="protein sequence ID" value="KXS19681.1"/>
    <property type="molecule type" value="Genomic_DNA"/>
</dbReference>
<dbReference type="Proteomes" id="UP000070544">
    <property type="component" value="Unassembled WGS sequence"/>
</dbReference>
<accession>A0A139ASG6</accession>
<dbReference type="SUPFAM" id="SSF48452">
    <property type="entry name" value="TPR-like"/>
    <property type="match status" value="1"/>
</dbReference>
<gene>
    <name evidence="2" type="ORF">M427DRAFT_131694</name>
</gene>
<organism evidence="2 3">
    <name type="scientific">Gonapodya prolifera (strain JEL478)</name>
    <name type="common">Monoblepharis prolifera</name>
    <dbReference type="NCBI Taxonomy" id="1344416"/>
    <lineage>
        <taxon>Eukaryota</taxon>
        <taxon>Fungi</taxon>
        <taxon>Fungi incertae sedis</taxon>
        <taxon>Chytridiomycota</taxon>
        <taxon>Chytridiomycota incertae sedis</taxon>
        <taxon>Monoblepharidomycetes</taxon>
        <taxon>Monoblepharidales</taxon>
        <taxon>Gonapodyaceae</taxon>
        <taxon>Gonapodya</taxon>
    </lineage>
</organism>
<proteinExistence type="predicted"/>
<protein>
    <submittedName>
        <fullName evidence="2">Uncharacterized protein</fullName>
    </submittedName>
</protein>
<sequence length="961" mass="104812">MPPDRGPRRGNLATTRERLTLFADKISALADGGPAIVDNSAISPAAFPQCGCPVPWPCNFISLVFDEMREEAGARGGHPRGSLGERSRHCLCDAMASLFHRGRFSELERLVELVMSASTAGSGMQRTRREESRDQDDDPMRTTPEPPTPPDPSRRAMDRALARDLAEAVFAVLRLSRTLAFSPGEPNPSSTLLPEQTLAETDAIAFLEVSNHLDEWMSSVRSTSGLSGTTLLEDRCRHWRLCAKLAVGGPAMLDKLEPMDEIASPVKGVDGHSTVKVSPVFPSVVSVKEPSGGGPGGNIGALLRALVLVLHANPADVDNAVDRLERVCSARGVSHLLDPPTPVLAIYHGYIPFWSLALSRILTSTNITLPLPKHEVLLARAAREVSLWAAEDSAAALATVDSDVVVTSLTRALKVIRRRMERDRGGEVREVRHATALAVLSRCAIACIGMRQVAPQRDVRTALKDALDREAVILCAQTLAELYGVGDHVGDFEISSGPGFRGLMSIAASTWNQEEEVTIAVAACVVTLGLILERGDRILEHETTLLGRFADFLGNVLERVDVGALADWSWAWYVGGLALCRLGHTNDAVTMFERSSVRGDDRIRSVGLEMLGVARCRLGLSRMALVSMYTSAQLRNSSPAQLFNISIVLRQVGDASAERDVLRQLARVALNDPFSICTEGVPVGRLFLRLARLEATIKSEGAETSSHRGLSSGWNRAKECIEAGQWCIAQRMDTGKHLFADVSGRELRAVWTKLVAHSAADVAVGIEERRGLALQCLDAANESIIKGEFCPETGLFAARALASTLVELESARKILERCLEFLNATETWILLDDRDKHSSIASGTAGTQVVNDDVAQMWKKERHSKMFHDVLYRSRQKLSVLMTVTYVSWLLGQPAESLRWAQEALAWAPLNARARFNLTLSLSQHGLPGDAQKVWNEIDSVSARTLPGGAWMEAKYSNRRE</sequence>
<evidence type="ECO:0000256" key="1">
    <source>
        <dbReference type="SAM" id="MobiDB-lite"/>
    </source>
</evidence>
<dbReference type="OrthoDB" id="10618855at2759"/>
<name>A0A139ASG6_GONPJ</name>
<dbReference type="InterPro" id="IPR011990">
    <property type="entry name" value="TPR-like_helical_dom_sf"/>
</dbReference>
<reference evidence="2 3" key="1">
    <citation type="journal article" date="2015" name="Genome Biol. Evol.">
        <title>Phylogenomic analyses indicate that early fungi evolved digesting cell walls of algal ancestors of land plants.</title>
        <authorList>
            <person name="Chang Y."/>
            <person name="Wang S."/>
            <person name="Sekimoto S."/>
            <person name="Aerts A.L."/>
            <person name="Choi C."/>
            <person name="Clum A."/>
            <person name="LaButti K.M."/>
            <person name="Lindquist E.A."/>
            <person name="Yee Ngan C."/>
            <person name="Ohm R.A."/>
            <person name="Salamov A.A."/>
            <person name="Grigoriev I.V."/>
            <person name="Spatafora J.W."/>
            <person name="Berbee M.L."/>
        </authorList>
    </citation>
    <scope>NUCLEOTIDE SEQUENCE [LARGE SCALE GENOMIC DNA]</scope>
    <source>
        <strain evidence="2 3">JEL478</strain>
    </source>
</reference>
<evidence type="ECO:0000313" key="2">
    <source>
        <dbReference type="EMBL" id="KXS19681.1"/>
    </source>
</evidence>
<feature type="region of interest" description="Disordered" evidence="1">
    <location>
        <begin position="118"/>
        <end position="156"/>
    </location>
</feature>
<dbReference type="AlphaFoldDB" id="A0A139ASG6"/>
<evidence type="ECO:0000313" key="3">
    <source>
        <dbReference type="Proteomes" id="UP000070544"/>
    </source>
</evidence>
<keyword evidence="3" id="KW-1185">Reference proteome</keyword>